<dbReference type="PROSITE" id="PS50004">
    <property type="entry name" value="C2"/>
    <property type="match status" value="1"/>
</dbReference>
<keyword evidence="2" id="KW-0597">Phosphoprotein</keyword>
<dbReference type="GeneTree" id="ENSGT00940000155853"/>
<feature type="compositionally biased region" description="Polar residues" evidence="4">
    <location>
        <begin position="827"/>
        <end position="836"/>
    </location>
</feature>
<feature type="region of interest" description="Disordered" evidence="4">
    <location>
        <begin position="593"/>
        <end position="625"/>
    </location>
</feature>
<feature type="compositionally biased region" description="Low complexity" evidence="4">
    <location>
        <begin position="721"/>
        <end position="739"/>
    </location>
</feature>
<dbReference type="InterPro" id="IPR011993">
    <property type="entry name" value="PH-like_dom_sf"/>
</dbReference>
<feature type="compositionally biased region" description="Polar residues" evidence="4">
    <location>
        <begin position="681"/>
        <end position="691"/>
    </location>
</feature>
<reference evidence="8" key="3">
    <citation type="submission" date="2025-09" db="UniProtKB">
        <authorList>
            <consortium name="Ensembl"/>
        </authorList>
    </citation>
    <scope>IDENTIFICATION</scope>
    <source>
        <strain evidence="8">Guanapo</strain>
    </source>
</reference>
<dbReference type="GeneID" id="103473386"/>
<dbReference type="Pfam" id="PF00616">
    <property type="entry name" value="RasGAP"/>
    <property type="match status" value="2"/>
</dbReference>
<sequence>MPRLKESRSHESLLSPSSAVEALDLSMEDEVIIKPVHSSILGQDYCFEVTTSTGSKCFSCRSAAERDKWMENLRRAVQPNKDNSRRVENMLRLWIIEAKDLPAKKKYFCELFLDDSLYARTTCKLKTDNLFWGEHFEFSNLPGVRSIMAHLYKDTDKKKKKDKNNYIGLVSIPVLAVTGRQFVEKWYPVNTPTPPKGKTSGPMIRIKARYQSMNILPMEMYKEFAEYTTNNYMMLCSVLEPAISVKNKEEVACALVHILQSTGKAKDFLTDLMMSEVDRCGENEHLIFRENTLATKAIEEYLKLVGQKYLQDALGEFIKALYESDENCEVDPSKCSSGDLPEHQSNLKMCCELAFCKIINSYCVFPRELKEVFASWRQECSSRGRPDISERLISASLFLRFLCPAIMSPSLFHLMQEYPDDRTARTLTLIAKVTQNLANFTKFGNKEEYMSFMNQFLEHEWTNMQRFLLEISNPETISNTAGFEGYIDLGRELSTLHSLLSEVVSQMDQSMASKLSPLPRILREVNTALSNPSCVQMTPGPPSEPVGSPPSEAGCSISTGLQKMVIDNELSGLVDFTRLPSPTPENKDIFFVTRSSGIQPSPARSSSYSETNEPELGMSNSNKSLSMVDLQDPRNLDAGTAQSPLDVLGESQASGGGWPARVSQGNIPGGPTMRRPAQAPITPNTDSTPGRPTQLLAPLSFQNPVYQMAACLPVSPRGMTDSGSECHSSVSSHSNNEDGPAGGKQAFMNHSSGGGGGGGSSGDEYTRRSGEFNRRQLSLTETQHQPTVPRQNSAGPQRRIDQPPPQSVTRGRTPPNLLSSGPYPRPTSGNMMTSSPDWPASGPRLRQQSSSSKSDSPETKQRAQHKQAPSPVNPSALDRTAAWLLNMNVQYLNHEGMEPESLRNREDLTQVEKYQQEIAVLQEKLRASVQKLEEYEARLKGQDEQAQKVLLEYQARLEESEERLRRQQDDKDLQMKSIISRLMSVEEELKKDHSDMQAVVDSKQKIIDAQEKRIASLDAANARLMSALSQLKERYSMQTRNGISPTNPTKLQITENGEFRNSSNC</sequence>
<dbReference type="GO" id="GO:0005096">
    <property type="term" value="F:GTPase activator activity"/>
    <property type="evidence" value="ECO:0007669"/>
    <property type="project" value="UniProtKB-KW"/>
</dbReference>
<dbReference type="Gene3D" id="2.30.29.30">
    <property type="entry name" value="Pleckstrin-homology domain (PH domain)/Phosphotyrosine-binding domain (PTB)"/>
    <property type="match status" value="1"/>
</dbReference>
<dbReference type="InterPro" id="IPR023152">
    <property type="entry name" value="RasGAP_CS"/>
</dbReference>
<dbReference type="AlphaFoldDB" id="A0A3P9QCT4"/>
<dbReference type="SMART" id="SM00323">
    <property type="entry name" value="RasGAP"/>
    <property type="match status" value="1"/>
</dbReference>
<dbReference type="Gene3D" id="1.10.506.10">
    <property type="entry name" value="GTPase Activation - p120gap, domain 1"/>
    <property type="match status" value="2"/>
</dbReference>
<keyword evidence="3" id="KW-0175">Coiled coil</keyword>
<protein>
    <submittedName>
        <fullName evidence="8">DAB2 interacting protein b</fullName>
    </submittedName>
</protein>
<dbReference type="RefSeq" id="XP_008421835.1">
    <property type="nucleotide sequence ID" value="XM_008423613.2"/>
</dbReference>
<dbReference type="CDD" id="cd04013">
    <property type="entry name" value="C2_SynGAP_like"/>
    <property type="match status" value="1"/>
</dbReference>
<dbReference type="PANTHER" id="PTHR10194">
    <property type="entry name" value="RAS GTPASE-ACTIVATING PROTEINS"/>
    <property type="match status" value="1"/>
</dbReference>
<feature type="coiled-coil region" evidence="3">
    <location>
        <begin position="1007"/>
        <end position="1034"/>
    </location>
</feature>
<evidence type="ECO:0000259" key="7">
    <source>
        <dbReference type="PROSITE" id="PS50018"/>
    </source>
</evidence>
<dbReference type="PROSITE" id="PS50018">
    <property type="entry name" value="RAS_GTPASE_ACTIV_2"/>
    <property type="match status" value="1"/>
</dbReference>
<dbReference type="InterPro" id="IPR000008">
    <property type="entry name" value="C2_dom"/>
</dbReference>
<feature type="compositionally biased region" description="Pro residues" evidence="4">
    <location>
        <begin position="539"/>
        <end position="548"/>
    </location>
</feature>
<dbReference type="CDD" id="cd05136">
    <property type="entry name" value="RasGAP_DAB2IP"/>
    <property type="match status" value="1"/>
</dbReference>
<evidence type="ECO:0000256" key="1">
    <source>
        <dbReference type="ARBA" id="ARBA00022468"/>
    </source>
</evidence>
<dbReference type="SMART" id="SM00239">
    <property type="entry name" value="C2"/>
    <property type="match status" value="1"/>
</dbReference>
<dbReference type="SUPFAM" id="SSF50729">
    <property type="entry name" value="PH domain-like"/>
    <property type="match status" value="1"/>
</dbReference>
<feature type="domain" description="C2" evidence="6">
    <location>
        <begin position="69"/>
        <end position="187"/>
    </location>
</feature>
<dbReference type="InterPro" id="IPR035892">
    <property type="entry name" value="C2_domain_sf"/>
</dbReference>
<reference evidence="9" key="1">
    <citation type="submission" date="2013-11" db="EMBL/GenBank/DDBJ databases">
        <title>The genomic landscape of the Guanapo guppy.</title>
        <authorList>
            <person name="Kuenstner A."/>
            <person name="Dreyer C."/>
        </authorList>
    </citation>
    <scope>NUCLEOTIDE SEQUENCE</scope>
    <source>
        <strain evidence="9">Guanapo</strain>
    </source>
</reference>
<feature type="coiled-coil region" evidence="3">
    <location>
        <begin position="904"/>
        <end position="977"/>
    </location>
</feature>
<dbReference type="RefSeq" id="XP_008421837.1">
    <property type="nucleotide sequence ID" value="XM_008423615.2"/>
</dbReference>
<dbReference type="InterPro" id="IPR001936">
    <property type="entry name" value="RasGAP_dom"/>
</dbReference>
<dbReference type="InterPro" id="IPR039360">
    <property type="entry name" value="Ras_GTPase"/>
</dbReference>
<feature type="compositionally biased region" description="Gly residues" evidence="4">
    <location>
        <begin position="752"/>
        <end position="761"/>
    </location>
</feature>
<dbReference type="Gene3D" id="2.60.40.150">
    <property type="entry name" value="C2 domain"/>
    <property type="match status" value="1"/>
</dbReference>
<evidence type="ECO:0000313" key="8">
    <source>
        <dbReference type="Ensembl" id="ENSPREP00000031910.1"/>
    </source>
</evidence>
<dbReference type="OrthoDB" id="5572587at2759"/>
<accession>A0A3P9QCT4</accession>
<dbReference type="Ensembl" id="ENSPRET00000032270.1">
    <property type="protein sequence ID" value="ENSPREP00000031910.1"/>
    <property type="gene ID" value="ENSPREG00000021572.1"/>
</dbReference>
<feature type="domain" description="Ras-GAP" evidence="7">
    <location>
        <begin position="247"/>
        <end position="439"/>
    </location>
</feature>
<evidence type="ECO:0000256" key="3">
    <source>
        <dbReference type="SAM" id="Coils"/>
    </source>
</evidence>
<feature type="region of interest" description="Disordered" evidence="4">
    <location>
        <begin position="532"/>
        <end position="551"/>
    </location>
</feature>
<evidence type="ECO:0000313" key="9">
    <source>
        <dbReference type="Proteomes" id="UP000242638"/>
    </source>
</evidence>
<keyword evidence="1" id="KW-0343">GTPase activation</keyword>
<dbReference type="SUPFAM" id="SSF49562">
    <property type="entry name" value="C2 domain (Calcium/lipid-binding domain, CaLB)"/>
    <property type="match status" value="1"/>
</dbReference>
<feature type="domain" description="PH" evidence="5">
    <location>
        <begin position="1"/>
        <end position="78"/>
    </location>
</feature>
<dbReference type="Pfam" id="PF00168">
    <property type="entry name" value="C2"/>
    <property type="match status" value="1"/>
</dbReference>
<proteinExistence type="predicted"/>
<dbReference type="RefSeq" id="XP_008421836.1">
    <property type="nucleotide sequence ID" value="XM_008423614.2"/>
</dbReference>
<dbReference type="Pfam" id="PF25321">
    <property type="entry name" value="PH_RASGAP"/>
    <property type="match status" value="1"/>
</dbReference>
<keyword evidence="9" id="KW-1185">Reference proteome</keyword>
<dbReference type="Bgee" id="ENSPREG00000021572">
    <property type="expression patterns" value="Expressed in caudal fin and 1 other cell type or tissue"/>
</dbReference>
<feature type="compositionally biased region" description="Polar residues" evidence="4">
    <location>
        <begin position="593"/>
        <end position="611"/>
    </location>
</feature>
<feature type="region of interest" description="Disordered" evidence="4">
    <location>
        <begin position="717"/>
        <end position="875"/>
    </location>
</feature>
<dbReference type="Pfam" id="PF12004">
    <property type="entry name" value="DAB2P_C"/>
    <property type="match status" value="1"/>
</dbReference>
<organism evidence="8 9">
    <name type="scientific">Poecilia reticulata</name>
    <name type="common">Guppy</name>
    <name type="synonym">Acanthophacelus reticulatus</name>
    <dbReference type="NCBI Taxonomy" id="8081"/>
    <lineage>
        <taxon>Eukaryota</taxon>
        <taxon>Metazoa</taxon>
        <taxon>Chordata</taxon>
        <taxon>Craniata</taxon>
        <taxon>Vertebrata</taxon>
        <taxon>Euteleostomi</taxon>
        <taxon>Actinopterygii</taxon>
        <taxon>Neopterygii</taxon>
        <taxon>Teleostei</taxon>
        <taxon>Neoteleostei</taxon>
        <taxon>Acanthomorphata</taxon>
        <taxon>Ovalentaria</taxon>
        <taxon>Atherinomorphae</taxon>
        <taxon>Cyprinodontiformes</taxon>
        <taxon>Poeciliidae</taxon>
        <taxon>Poeciliinae</taxon>
        <taxon>Poecilia</taxon>
    </lineage>
</organism>
<dbReference type="Proteomes" id="UP000242638">
    <property type="component" value="Unassembled WGS sequence"/>
</dbReference>
<dbReference type="PROSITE" id="PS00509">
    <property type="entry name" value="RAS_GTPASE_ACTIV_1"/>
    <property type="match status" value="1"/>
</dbReference>
<feature type="region of interest" description="Disordered" evidence="4">
    <location>
        <begin position="1039"/>
        <end position="1065"/>
    </location>
</feature>
<dbReference type="InterPro" id="IPR057606">
    <property type="entry name" value="SynGAP1-like_PH"/>
</dbReference>
<dbReference type="PROSITE" id="PS50003">
    <property type="entry name" value="PH_DOMAIN"/>
    <property type="match status" value="1"/>
</dbReference>
<name>A0A3P9QCT4_POERE</name>
<feature type="compositionally biased region" description="Polar residues" evidence="4">
    <location>
        <begin position="775"/>
        <end position="795"/>
    </location>
</feature>
<dbReference type="FunFam" id="2.60.40.150:FF:000010">
    <property type="entry name" value="Ras GTPase-activating protein nGAP isoform 2"/>
    <property type="match status" value="1"/>
</dbReference>
<dbReference type="PANTHER" id="PTHR10194:SF26">
    <property type="entry name" value="DISABLED HOMOLOG 2-INTERACTING PROTEIN"/>
    <property type="match status" value="1"/>
</dbReference>
<evidence type="ECO:0000256" key="4">
    <source>
        <dbReference type="SAM" id="MobiDB-lite"/>
    </source>
</evidence>
<feature type="compositionally biased region" description="Basic and acidic residues" evidence="4">
    <location>
        <begin position="764"/>
        <end position="774"/>
    </location>
</feature>
<dbReference type="InterPro" id="IPR001849">
    <property type="entry name" value="PH_domain"/>
</dbReference>
<dbReference type="InterPro" id="IPR008936">
    <property type="entry name" value="Rho_GTPase_activation_prot"/>
</dbReference>
<reference evidence="8" key="2">
    <citation type="submission" date="2025-08" db="UniProtKB">
        <authorList>
            <consortium name="Ensembl"/>
        </authorList>
    </citation>
    <scope>IDENTIFICATION</scope>
    <source>
        <strain evidence="8">Guanapo</strain>
    </source>
</reference>
<dbReference type="FunFam" id="1.10.506.10:FF:000001">
    <property type="entry name" value="Ras GTPase-activating protein nGAP isoform 2"/>
    <property type="match status" value="1"/>
</dbReference>
<feature type="region of interest" description="Disordered" evidence="4">
    <location>
        <begin position="647"/>
        <end position="692"/>
    </location>
</feature>
<evidence type="ECO:0000256" key="2">
    <source>
        <dbReference type="ARBA" id="ARBA00022553"/>
    </source>
</evidence>
<evidence type="ECO:0000259" key="6">
    <source>
        <dbReference type="PROSITE" id="PS50004"/>
    </source>
</evidence>
<evidence type="ECO:0000259" key="5">
    <source>
        <dbReference type="PROSITE" id="PS50003"/>
    </source>
</evidence>
<dbReference type="SUPFAM" id="SSF48350">
    <property type="entry name" value="GTPase activation domain, GAP"/>
    <property type="match status" value="1"/>
</dbReference>
<dbReference type="InterPro" id="IPR021887">
    <property type="entry name" value="DAB2P_C"/>
</dbReference>